<feature type="signal peptide" evidence="1">
    <location>
        <begin position="1"/>
        <end position="27"/>
    </location>
</feature>
<accession>A0A109W343</accession>
<dbReference type="InterPro" id="IPR008302">
    <property type="entry name" value="NamZ"/>
</dbReference>
<dbReference type="Gene3D" id="3.40.50.12170">
    <property type="entry name" value="Uncharacterised protein PF07075, DUF1343"/>
    <property type="match status" value="1"/>
</dbReference>
<dbReference type="Gene3D" id="3.90.1150.140">
    <property type="match status" value="1"/>
</dbReference>
<evidence type="ECO:0000313" key="4">
    <source>
        <dbReference type="EMBL" id="AMD88130.1"/>
    </source>
</evidence>
<dbReference type="STRING" id="111015.AXF14_11780"/>
<sequence length="437" mass="46677">MTVSRRNLVTGAGLSALALPLSAPALAAGNGKGNNGRGRGNGGPRRSIAVRTGAQAQLDDGWSELAGQRVAVISNPTGVVDDLTHVVDRMHVDGVDVVAVLGPEHGFRGTAQAGASEERTTDPRTGITVYDAYGATEEDFARMYAECGAETIVFDIQDVGVRFYTYVWSMYKAMRGAAMTGGLRFVVLDRPNPVGRAVRGPLLDAAYSSGVGLRPILMQHGMTVGELARYFNTVLLPAEDGGQAIEDLTVVEVEGWSGGLWQDTGLPWVMPSPNMPTPDTALLYPGTGLFEATNLSEGRGTTRPFELIGAPYVDHRLAETLNDRGLAGVRFREAHFSPISSKNEGEVCGGVQVHLTDPASLDAPAVAVHMLTALRDLYEGFGPRDGDEYDWRWLDLLTGTSAAREQLIAGATAETLVDGWAADEVTWESARAPYLLY</sequence>
<dbReference type="OrthoDB" id="9801061at2"/>
<evidence type="ECO:0000313" key="5">
    <source>
        <dbReference type="Proteomes" id="UP000065220"/>
    </source>
</evidence>
<dbReference type="InterPro" id="IPR048503">
    <property type="entry name" value="NamZ_C"/>
</dbReference>
<proteinExistence type="predicted"/>
<dbReference type="EMBL" id="CP014228">
    <property type="protein sequence ID" value="AMD88130.1"/>
    <property type="molecule type" value="Genomic_DNA"/>
</dbReference>
<keyword evidence="1" id="KW-0732">Signal</keyword>
<dbReference type="InterPro" id="IPR006311">
    <property type="entry name" value="TAT_signal"/>
</dbReference>
<keyword evidence="5" id="KW-1185">Reference proteome</keyword>
<feature type="chain" id="PRO_5007141261" description="DUF1343 domain-containing protein" evidence="1">
    <location>
        <begin position="28"/>
        <end position="437"/>
    </location>
</feature>
<dbReference type="PIRSF" id="PIRSF016719">
    <property type="entry name" value="UCP016719"/>
    <property type="match status" value="1"/>
</dbReference>
<feature type="domain" description="Peptidoglycan beta-N-acetylmuramidase NamZ N-terminal" evidence="2">
    <location>
        <begin position="70"/>
        <end position="278"/>
    </location>
</feature>
<dbReference type="InterPro" id="IPR048502">
    <property type="entry name" value="NamZ_N"/>
</dbReference>
<dbReference type="PANTHER" id="PTHR42915:SF1">
    <property type="entry name" value="PEPTIDOGLYCAN BETA-N-ACETYLMURAMIDASE NAMZ"/>
    <property type="match status" value="1"/>
</dbReference>
<dbReference type="Proteomes" id="UP000065220">
    <property type="component" value="Chromosome"/>
</dbReference>
<evidence type="ECO:0000259" key="3">
    <source>
        <dbReference type="Pfam" id="PF20732"/>
    </source>
</evidence>
<evidence type="ECO:0000259" key="2">
    <source>
        <dbReference type="Pfam" id="PF07075"/>
    </source>
</evidence>
<evidence type="ECO:0000256" key="1">
    <source>
        <dbReference type="SAM" id="SignalP"/>
    </source>
</evidence>
<dbReference type="PROSITE" id="PS51318">
    <property type="entry name" value="TAT"/>
    <property type="match status" value="1"/>
</dbReference>
<reference evidence="5" key="1">
    <citation type="submission" date="2016-02" db="EMBL/GenBank/DDBJ databases">
        <authorList>
            <person name="Holder M.E."/>
            <person name="Ajami N.J."/>
            <person name="Petrosino J.F."/>
        </authorList>
    </citation>
    <scope>NUCLEOTIDE SEQUENCE [LARGE SCALE GENOMIC DNA]</scope>
    <source>
        <strain evidence="5">CCUG 36733</strain>
    </source>
</reference>
<dbReference type="GO" id="GO:0033922">
    <property type="term" value="F:peptidoglycan beta-N-acetylmuramidase activity"/>
    <property type="evidence" value="ECO:0007669"/>
    <property type="project" value="InterPro"/>
</dbReference>
<gene>
    <name evidence="4" type="ORF">AXF14_11780</name>
</gene>
<name>A0A109W343_ACTRD</name>
<protein>
    <recommendedName>
        <fullName evidence="6">DUF1343 domain-containing protein</fullName>
    </recommendedName>
</protein>
<organism evidence="4 5">
    <name type="scientific">Actinomyces radicidentis</name>
    <dbReference type="NCBI Taxonomy" id="111015"/>
    <lineage>
        <taxon>Bacteria</taxon>
        <taxon>Bacillati</taxon>
        <taxon>Actinomycetota</taxon>
        <taxon>Actinomycetes</taxon>
        <taxon>Actinomycetales</taxon>
        <taxon>Actinomycetaceae</taxon>
        <taxon>Actinomyces</taxon>
    </lineage>
</organism>
<dbReference type="PANTHER" id="PTHR42915">
    <property type="entry name" value="HYPOTHETICAL 460 KDA PROTEIN IN FEUA-SIGW INTERGENIC REGION [PRECURSOR]"/>
    <property type="match status" value="1"/>
</dbReference>
<dbReference type="AlphaFoldDB" id="A0A109W343"/>
<dbReference type="RefSeq" id="WP_067943448.1">
    <property type="nucleotide sequence ID" value="NZ_CP014228.1"/>
</dbReference>
<dbReference type="Pfam" id="PF20732">
    <property type="entry name" value="NamZ_C"/>
    <property type="match status" value="1"/>
</dbReference>
<evidence type="ECO:0008006" key="6">
    <source>
        <dbReference type="Google" id="ProtNLM"/>
    </source>
</evidence>
<dbReference type="Pfam" id="PF07075">
    <property type="entry name" value="NamZ_N"/>
    <property type="match status" value="1"/>
</dbReference>
<feature type="domain" description="Peptidoglycan beta-N-acetylmuramidase NamZ C-terminal" evidence="3">
    <location>
        <begin position="282"/>
        <end position="437"/>
    </location>
</feature>
<dbReference type="KEGG" id="ard:AXF14_11780"/>